<proteinExistence type="predicted"/>
<protein>
    <recommendedName>
        <fullName evidence="5">Membrane-binding protein</fullName>
    </recommendedName>
</protein>
<comment type="caution">
    <text evidence="3">The sequence shown here is derived from an EMBL/GenBank/DDBJ whole genome shotgun (WGS) entry which is preliminary data.</text>
</comment>
<keyword evidence="4" id="KW-1185">Reference proteome</keyword>
<dbReference type="RefSeq" id="WP_245868769.1">
    <property type="nucleotide sequence ID" value="NZ_PJMU01000001.1"/>
</dbReference>
<feature type="region of interest" description="Disordered" evidence="1">
    <location>
        <begin position="187"/>
        <end position="221"/>
    </location>
</feature>
<dbReference type="AlphaFoldDB" id="A0A2N3V3L6"/>
<evidence type="ECO:0000313" key="3">
    <source>
        <dbReference type="EMBL" id="PKV76208.1"/>
    </source>
</evidence>
<accession>A0A2N3V3L6</accession>
<reference evidence="3 4" key="1">
    <citation type="submission" date="2017-12" db="EMBL/GenBank/DDBJ databases">
        <title>Genomic Encyclopedia of Type Strains, Phase III (KMG-III): the genomes of soil and plant-associated and newly described type strains.</title>
        <authorList>
            <person name="Whitman W."/>
        </authorList>
    </citation>
    <scope>NUCLEOTIDE SEQUENCE [LARGE SCALE GENOMIC DNA]</scope>
    <source>
        <strain evidence="3 4">LP43</strain>
    </source>
</reference>
<feature type="signal peptide" evidence="2">
    <location>
        <begin position="1"/>
        <end position="23"/>
    </location>
</feature>
<evidence type="ECO:0008006" key="5">
    <source>
        <dbReference type="Google" id="ProtNLM"/>
    </source>
</evidence>
<dbReference type="Proteomes" id="UP000233782">
    <property type="component" value="Unassembled WGS sequence"/>
</dbReference>
<evidence type="ECO:0000256" key="1">
    <source>
        <dbReference type="SAM" id="MobiDB-lite"/>
    </source>
</evidence>
<gene>
    <name evidence="3" type="ORF">BD749_1158</name>
</gene>
<keyword evidence="2" id="KW-0732">Signal</keyword>
<feature type="chain" id="PRO_5014839998" description="Membrane-binding protein" evidence="2">
    <location>
        <begin position="24"/>
        <end position="304"/>
    </location>
</feature>
<dbReference type="EMBL" id="PJMU01000001">
    <property type="protein sequence ID" value="PKV76208.1"/>
    <property type="molecule type" value="Genomic_DNA"/>
</dbReference>
<feature type="compositionally biased region" description="Polar residues" evidence="1">
    <location>
        <begin position="187"/>
        <end position="197"/>
    </location>
</feature>
<sequence length="304" mass="33274">MNRLSKLSLALLLSLAPLLGSVAATVPAPVLYAATKAAPRDVIGEIIDVIGLKPRFEVRAANIENAAAVIYNGKRYILYNERFLDAINNAVHTDWAGVSILAHEIGHHLNGHTLSRQGSNHADELEADEFSGFVLRKMGASLEEAQAAMKVLSDERSSATHPGRSYRLAAISRGWGNADAQLLASANGQSRVQQPLAGSQPPQQPREQVRQQPTRGNTVSRGLDSQLVLRQVVFNNAPSEQFFLTTRLQLVHMTERGARIIGKLARTNNRDYPFYFESDYLQGLFVTANGVLVNQRGQTVGHFS</sequence>
<evidence type="ECO:0000256" key="2">
    <source>
        <dbReference type="SAM" id="SignalP"/>
    </source>
</evidence>
<name>A0A2N3V3L6_9BACT</name>
<evidence type="ECO:0000313" key="4">
    <source>
        <dbReference type="Proteomes" id="UP000233782"/>
    </source>
</evidence>
<organism evidence="3 4">
    <name type="scientific">Pontibacter ramchanderi</name>
    <dbReference type="NCBI Taxonomy" id="1179743"/>
    <lineage>
        <taxon>Bacteria</taxon>
        <taxon>Pseudomonadati</taxon>
        <taxon>Bacteroidota</taxon>
        <taxon>Cytophagia</taxon>
        <taxon>Cytophagales</taxon>
        <taxon>Hymenobacteraceae</taxon>
        <taxon>Pontibacter</taxon>
    </lineage>
</organism>